<evidence type="ECO:0000313" key="2">
    <source>
        <dbReference type="EMBL" id="KHN96539.1"/>
    </source>
</evidence>
<protein>
    <recommendedName>
        <fullName evidence="4">MARVEL-like domain protein</fullName>
    </recommendedName>
</protein>
<evidence type="ECO:0000256" key="1">
    <source>
        <dbReference type="SAM" id="Phobius"/>
    </source>
</evidence>
<feature type="transmembrane region" description="Helical" evidence="1">
    <location>
        <begin position="12"/>
        <end position="31"/>
    </location>
</feature>
<organism evidence="2 3">
    <name type="scientific">Metarhizium album (strain ARSEF 1941)</name>
    <dbReference type="NCBI Taxonomy" id="1081103"/>
    <lineage>
        <taxon>Eukaryota</taxon>
        <taxon>Fungi</taxon>
        <taxon>Dikarya</taxon>
        <taxon>Ascomycota</taxon>
        <taxon>Pezizomycotina</taxon>
        <taxon>Sordariomycetes</taxon>
        <taxon>Hypocreomycetidae</taxon>
        <taxon>Hypocreales</taxon>
        <taxon>Clavicipitaceae</taxon>
        <taxon>Metarhizium</taxon>
    </lineage>
</organism>
<reference evidence="2 3" key="1">
    <citation type="journal article" date="2014" name="Proc. Natl. Acad. Sci. U.S.A.">
        <title>Trajectory and genomic determinants of fungal-pathogen speciation and host adaptation.</title>
        <authorList>
            <person name="Hu X."/>
            <person name="Xiao G."/>
            <person name="Zheng P."/>
            <person name="Shang Y."/>
            <person name="Su Y."/>
            <person name="Zhang X."/>
            <person name="Liu X."/>
            <person name="Zhan S."/>
            <person name="St Leger R.J."/>
            <person name="Wang C."/>
        </authorList>
    </citation>
    <scope>NUCLEOTIDE SEQUENCE [LARGE SCALE GENOMIC DNA]</scope>
    <source>
        <strain evidence="2 3">ARSEF 1941</strain>
    </source>
</reference>
<sequence length="163" mass="18195">MELDTIDKLARSFRLTCATGVLIMNSVFYGMMRSFELNVPPGVSQAEGLIIMSYAWVAESSLRYPSSRRGCIPWLALFSEFYTIAIYVFVAALYEAGTRSCSSYADTPIGAFKGALGFVSVENSCGMQTGIFTLATLTVFSSLTWWAFYLRLYRHHQREQLGG</sequence>
<dbReference type="OrthoDB" id="5153480at2759"/>
<accession>A0A0B2WSD4</accession>
<proteinExistence type="predicted"/>
<dbReference type="RefSeq" id="XP_040677605.1">
    <property type="nucleotide sequence ID" value="XM_040824280.1"/>
</dbReference>
<keyword evidence="1" id="KW-0472">Membrane</keyword>
<feature type="transmembrane region" description="Helical" evidence="1">
    <location>
        <begin position="74"/>
        <end position="94"/>
    </location>
</feature>
<keyword evidence="1" id="KW-1133">Transmembrane helix</keyword>
<comment type="caution">
    <text evidence="2">The sequence shown here is derived from an EMBL/GenBank/DDBJ whole genome shotgun (WGS) entry which is preliminary data.</text>
</comment>
<dbReference type="AlphaFoldDB" id="A0A0B2WSD4"/>
<evidence type="ECO:0000313" key="3">
    <source>
        <dbReference type="Proteomes" id="UP000030816"/>
    </source>
</evidence>
<keyword evidence="1" id="KW-0812">Transmembrane</keyword>
<name>A0A0B2WSD4_METAS</name>
<gene>
    <name evidence="2" type="ORF">MAM_05482</name>
</gene>
<dbReference type="GeneID" id="63739937"/>
<dbReference type="HOGENOM" id="CLU_1627461_0_0_1"/>
<evidence type="ECO:0008006" key="4">
    <source>
        <dbReference type="Google" id="ProtNLM"/>
    </source>
</evidence>
<dbReference type="EMBL" id="AZHE01000014">
    <property type="protein sequence ID" value="KHN96539.1"/>
    <property type="molecule type" value="Genomic_DNA"/>
</dbReference>
<keyword evidence="3" id="KW-1185">Reference proteome</keyword>
<dbReference type="Proteomes" id="UP000030816">
    <property type="component" value="Unassembled WGS sequence"/>
</dbReference>
<feature type="transmembrane region" description="Helical" evidence="1">
    <location>
        <begin position="130"/>
        <end position="150"/>
    </location>
</feature>